<dbReference type="Proteomes" id="UP000243579">
    <property type="component" value="Unassembled WGS sequence"/>
</dbReference>
<protein>
    <recommendedName>
        <fullName evidence="3">Transcriptional regulator</fullName>
    </recommendedName>
</protein>
<evidence type="ECO:0000313" key="1">
    <source>
        <dbReference type="EMBL" id="OQR97096.1"/>
    </source>
</evidence>
<dbReference type="Pfam" id="PF02622">
    <property type="entry name" value="DUF179"/>
    <property type="match status" value="1"/>
</dbReference>
<dbReference type="GO" id="GO:0005829">
    <property type="term" value="C:cytosol"/>
    <property type="evidence" value="ECO:0007669"/>
    <property type="project" value="TreeGrafter"/>
</dbReference>
<dbReference type="AlphaFoldDB" id="A0A1V9ZGI8"/>
<dbReference type="Gene3D" id="3.40.1740.10">
    <property type="entry name" value="VC0467-like"/>
    <property type="match status" value="1"/>
</dbReference>
<dbReference type="SUPFAM" id="SSF143456">
    <property type="entry name" value="VC0467-like"/>
    <property type="match status" value="1"/>
</dbReference>
<evidence type="ECO:0000313" key="2">
    <source>
        <dbReference type="Proteomes" id="UP000243579"/>
    </source>
</evidence>
<organism evidence="1 2">
    <name type="scientific">Achlya hypogyna</name>
    <name type="common">Oomycete</name>
    <name type="synonym">Protoachlya hypogyna</name>
    <dbReference type="NCBI Taxonomy" id="1202772"/>
    <lineage>
        <taxon>Eukaryota</taxon>
        <taxon>Sar</taxon>
        <taxon>Stramenopiles</taxon>
        <taxon>Oomycota</taxon>
        <taxon>Saprolegniomycetes</taxon>
        <taxon>Saprolegniales</taxon>
        <taxon>Achlyaceae</taxon>
        <taxon>Achlya</taxon>
    </lineage>
</organism>
<reference evidence="1 2" key="1">
    <citation type="journal article" date="2014" name="Genome Biol. Evol.">
        <title>The secreted proteins of Achlya hypogyna and Thraustotheca clavata identify the ancestral oomycete secretome and reveal gene acquisitions by horizontal gene transfer.</title>
        <authorList>
            <person name="Misner I."/>
            <person name="Blouin N."/>
            <person name="Leonard G."/>
            <person name="Richards T.A."/>
            <person name="Lane C.E."/>
        </authorList>
    </citation>
    <scope>NUCLEOTIDE SEQUENCE [LARGE SCALE GENOMIC DNA]</scope>
    <source>
        <strain evidence="1 2">ATCC 48635</strain>
    </source>
</reference>
<proteinExistence type="predicted"/>
<dbReference type="PANTHER" id="PTHR30327">
    <property type="entry name" value="UNCHARACTERIZED PROTEIN YQGE"/>
    <property type="match status" value="1"/>
</dbReference>
<dbReference type="PANTHER" id="PTHR30327:SF1">
    <property type="entry name" value="UPF0301 PROTEIN YQGE"/>
    <property type="match status" value="1"/>
</dbReference>
<dbReference type="EMBL" id="JNBR01000123">
    <property type="protein sequence ID" value="OQR97096.1"/>
    <property type="molecule type" value="Genomic_DNA"/>
</dbReference>
<keyword evidence="2" id="KW-1185">Reference proteome</keyword>
<name>A0A1V9ZGI8_ACHHY</name>
<evidence type="ECO:0008006" key="3">
    <source>
        <dbReference type="Google" id="ProtNLM"/>
    </source>
</evidence>
<accession>A0A1V9ZGI8</accession>
<dbReference type="STRING" id="1202772.A0A1V9ZGI8"/>
<gene>
    <name evidence="1" type="ORF">ACHHYP_12753</name>
</gene>
<dbReference type="InterPro" id="IPR003774">
    <property type="entry name" value="AlgH-like"/>
</dbReference>
<comment type="caution">
    <text evidence="1">The sequence shown here is derived from an EMBL/GenBank/DDBJ whole genome shotgun (WGS) entry which is preliminary data.</text>
</comment>
<sequence length="316" mass="35069">MGSKRLTRVLYRELLKSARLLDKHAAVKALLCPSEVADNALVHVAVMGLHQHQLCYWPYESAAARLRALFRSSKGTNEEIDAAFRGLRYLNAKLHLAREHDLLVDVSDELPPSPPRITTCIRRGVFLIAHPLTVRPFEQTVVLLTRHDLKGTKGVIINDDADAKQSSIASFPVDAAIKALFKANPLQYGGPVATNMIQFLHPYEELGGSLVNASEAKDAPLYLQHDLSALTKKSLDVDPQQVLFVHGHASWVPNQLQRELATGGWLMVEAPLALVLQPPRTNLWRHLLEMLGDEHAAMSMVPKAIDFYIPPEIESA</sequence>
<dbReference type="OrthoDB" id="272750at2759"/>